<evidence type="ECO:0000313" key="2">
    <source>
        <dbReference type="Proteomes" id="UP000823786"/>
    </source>
</evidence>
<gene>
    <name evidence="1" type="ORF">J2Z75_000332</name>
</gene>
<dbReference type="RefSeq" id="WP_234937083.1">
    <property type="nucleotide sequence ID" value="NZ_JAGGJV010000001.1"/>
</dbReference>
<organism evidence="1 2">
    <name type="scientific">Rhizobium herbae</name>
    <dbReference type="NCBI Taxonomy" id="508661"/>
    <lineage>
        <taxon>Bacteria</taxon>
        <taxon>Pseudomonadati</taxon>
        <taxon>Pseudomonadota</taxon>
        <taxon>Alphaproteobacteria</taxon>
        <taxon>Hyphomicrobiales</taxon>
        <taxon>Rhizobiaceae</taxon>
        <taxon>Rhizobium/Agrobacterium group</taxon>
        <taxon>Rhizobium</taxon>
    </lineage>
</organism>
<sequence length="129" mass="13681">MEMSDALAFIADADRGAELELRHPVTGAPTGIKLTLAGPDSLTQRRARLTMADSLSELARADGTVGAEDRERASVASLASCILRWEITEDGQSLPLSQATAVRLLSAAWAREQVDAFAGNRANFVGGQK</sequence>
<proteinExistence type="predicted"/>
<comment type="caution">
    <text evidence="1">The sequence shown here is derived from an EMBL/GenBank/DDBJ whole genome shotgun (WGS) entry which is preliminary data.</text>
</comment>
<dbReference type="Proteomes" id="UP000823786">
    <property type="component" value="Unassembled WGS sequence"/>
</dbReference>
<name>A0ABS4EFX6_9HYPH</name>
<accession>A0ABS4EFX6</accession>
<protein>
    <submittedName>
        <fullName evidence="1">Uncharacterized protein</fullName>
    </submittedName>
</protein>
<reference evidence="1 2" key="1">
    <citation type="submission" date="2021-03" db="EMBL/GenBank/DDBJ databases">
        <title>Genomic Encyclopedia of Type Strains, Phase IV (KMG-IV): sequencing the most valuable type-strain genomes for metagenomic binning, comparative biology and taxonomic classification.</title>
        <authorList>
            <person name="Goeker M."/>
        </authorList>
    </citation>
    <scope>NUCLEOTIDE SEQUENCE [LARGE SCALE GENOMIC DNA]</scope>
    <source>
        <strain evidence="1 2">DSM 26427</strain>
    </source>
</reference>
<evidence type="ECO:0000313" key="1">
    <source>
        <dbReference type="EMBL" id="MBP1856852.1"/>
    </source>
</evidence>
<keyword evidence="2" id="KW-1185">Reference proteome</keyword>
<dbReference type="EMBL" id="JAGGJV010000001">
    <property type="protein sequence ID" value="MBP1856852.1"/>
    <property type="molecule type" value="Genomic_DNA"/>
</dbReference>